<protein>
    <submittedName>
        <fullName evidence="1">Uncharacterized protein</fullName>
    </submittedName>
</protein>
<evidence type="ECO:0000313" key="1">
    <source>
        <dbReference type="EMBL" id="CAB4199699.1"/>
    </source>
</evidence>
<gene>
    <name evidence="1" type="ORF">UFOVP1356_4</name>
</gene>
<reference evidence="1" key="1">
    <citation type="submission" date="2020-05" db="EMBL/GenBank/DDBJ databases">
        <authorList>
            <person name="Chiriac C."/>
            <person name="Salcher M."/>
            <person name="Ghai R."/>
            <person name="Kavagutti S V."/>
        </authorList>
    </citation>
    <scope>NUCLEOTIDE SEQUENCE</scope>
</reference>
<sequence length="62" mass="6980">MSDPQLLRLISSARFELPVVIAKRAGRRSVNAQLGRLIRCGVIERVPGPRCFMYRSRQAALV</sequence>
<organism evidence="1">
    <name type="scientific">uncultured Caudovirales phage</name>
    <dbReference type="NCBI Taxonomy" id="2100421"/>
    <lineage>
        <taxon>Viruses</taxon>
        <taxon>Duplodnaviria</taxon>
        <taxon>Heunggongvirae</taxon>
        <taxon>Uroviricota</taxon>
        <taxon>Caudoviricetes</taxon>
        <taxon>Peduoviridae</taxon>
        <taxon>Maltschvirus</taxon>
        <taxon>Maltschvirus maltsch</taxon>
    </lineage>
</organism>
<proteinExistence type="predicted"/>
<name>A0A6J5RRE0_9CAUD</name>
<dbReference type="EMBL" id="LR797294">
    <property type="protein sequence ID" value="CAB4199699.1"/>
    <property type="molecule type" value="Genomic_DNA"/>
</dbReference>
<accession>A0A6J5RRE0</accession>